<reference evidence="2" key="3">
    <citation type="submission" date="2006-01" db="EMBL/GenBank/DDBJ databases">
        <authorList>
            <person name="Buell R."/>
        </authorList>
    </citation>
    <scope>NUCLEOTIDE SEQUENCE</scope>
</reference>
<feature type="region of interest" description="Disordered" evidence="1">
    <location>
        <begin position="243"/>
        <end position="287"/>
    </location>
</feature>
<protein>
    <submittedName>
        <fullName evidence="2">Uncharacterized protein</fullName>
    </submittedName>
</protein>
<gene>
    <name evidence="2" type="ordered locus">LOC_Os11g30510</name>
</gene>
<dbReference type="EMBL" id="DP000010">
    <property type="protein sequence ID" value="ABA93824.2"/>
    <property type="molecule type" value="Genomic_DNA"/>
</dbReference>
<name>Q2R3W8_ORYSJ</name>
<evidence type="ECO:0000313" key="2">
    <source>
        <dbReference type="EMBL" id="ABA93824.2"/>
    </source>
</evidence>
<proteinExistence type="predicted"/>
<accession>Q2R3W8</accession>
<feature type="compositionally biased region" description="Basic and acidic residues" evidence="1">
    <location>
        <begin position="265"/>
        <end position="287"/>
    </location>
</feature>
<dbReference type="AlphaFoldDB" id="Q2R3W8"/>
<reference evidence="2" key="1">
    <citation type="journal article" date="2005" name="BMC Biol.">
        <title>The sequence of rice chromosomes 11 and 12, rich in disease resistance genes and recent gene duplications.</title>
        <authorList>
            <consortium name="The rice chromosomes 11 and 12 sequencing consortia"/>
        </authorList>
    </citation>
    <scope>NUCLEOTIDE SEQUENCE [LARGE SCALE GENOMIC DNA]</scope>
</reference>
<organism evidence="2">
    <name type="scientific">Oryza sativa subsp. japonica</name>
    <name type="common">Rice</name>
    <dbReference type="NCBI Taxonomy" id="39947"/>
    <lineage>
        <taxon>Eukaryota</taxon>
        <taxon>Viridiplantae</taxon>
        <taxon>Streptophyta</taxon>
        <taxon>Embryophyta</taxon>
        <taxon>Tracheophyta</taxon>
        <taxon>Spermatophyta</taxon>
        <taxon>Magnoliopsida</taxon>
        <taxon>Liliopsida</taxon>
        <taxon>Poales</taxon>
        <taxon>Poaceae</taxon>
        <taxon>BOP clade</taxon>
        <taxon>Oryzoideae</taxon>
        <taxon>Oryzeae</taxon>
        <taxon>Oryzinae</taxon>
        <taxon>Oryza</taxon>
        <taxon>Oryza sativa</taxon>
    </lineage>
</organism>
<reference evidence="2" key="2">
    <citation type="submission" date="2005-04" db="EMBL/GenBank/DDBJ databases">
        <authorList>
            <person name="Buell C.R."/>
            <person name="Wing R.A."/>
            <person name="McCombie W.A."/>
            <person name="Ouyang S."/>
        </authorList>
    </citation>
    <scope>NUCLEOTIDE SEQUENCE</scope>
</reference>
<sequence length="326" mass="36239">MSYFIFGFVVQGVISIQATSIGRTVTNHYNYYYCKNKMLRKHQLAGVLGSRWGEAGEEEDRRRWPATGDAAAAVTMQEQVRRRSGQVMTIISEQFPPYVGAYIATFRVDSDVVSLNGMEERSGTAKTAKRRGGWGNDVARTAAVEQERQASQVLGEGARRHPGLWRRHRRDAGSSGLPCLAATTKLTSSPASPRLRRLCMWLQLCRRGRPPLLLIGEHGEEADAAALLLLVCEHGEEAAAAALLPLPPPPPSSLPVGRRRRPARSPREKKSEREKRKGEKRGKKEEADLDRLICGAYVGPTLTQQPRRIKPRSKPLRDLLGPILYS</sequence>
<evidence type="ECO:0000256" key="1">
    <source>
        <dbReference type="SAM" id="MobiDB-lite"/>
    </source>
</evidence>